<dbReference type="EMBL" id="JAPCWZ010000003">
    <property type="protein sequence ID" value="KAK8875098.1"/>
    <property type="molecule type" value="Genomic_DNA"/>
</dbReference>
<reference evidence="3 4" key="1">
    <citation type="journal article" date="2024" name="IMA Fungus">
        <title>Apiospora arundinis, a panoply of carbohydrate-active enzymes and secondary metabolites.</title>
        <authorList>
            <person name="Sorensen T."/>
            <person name="Petersen C."/>
            <person name="Muurmann A.T."/>
            <person name="Christiansen J.V."/>
            <person name="Brundto M.L."/>
            <person name="Overgaard C.K."/>
            <person name="Boysen A.T."/>
            <person name="Wollenberg R.D."/>
            <person name="Larsen T.O."/>
            <person name="Sorensen J.L."/>
            <person name="Nielsen K.L."/>
            <person name="Sondergaard T.E."/>
        </authorList>
    </citation>
    <scope>NUCLEOTIDE SEQUENCE [LARGE SCALE GENOMIC DNA]</scope>
    <source>
        <strain evidence="3 4">AAU 773</strain>
    </source>
</reference>
<gene>
    <name evidence="3" type="ORF">PGQ11_005612</name>
</gene>
<feature type="region of interest" description="Disordered" evidence="1">
    <location>
        <begin position="145"/>
        <end position="166"/>
    </location>
</feature>
<protein>
    <recommendedName>
        <fullName evidence="5">Secreted protein</fullName>
    </recommendedName>
</protein>
<evidence type="ECO:0000256" key="1">
    <source>
        <dbReference type="SAM" id="MobiDB-lite"/>
    </source>
</evidence>
<comment type="caution">
    <text evidence="3">The sequence shown here is derived from an EMBL/GenBank/DDBJ whole genome shotgun (WGS) entry which is preliminary data.</text>
</comment>
<evidence type="ECO:0000256" key="2">
    <source>
        <dbReference type="SAM" id="SignalP"/>
    </source>
</evidence>
<evidence type="ECO:0000313" key="3">
    <source>
        <dbReference type="EMBL" id="KAK8875098.1"/>
    </source>
</evidence>
<dbReference type="Proteomes" id="UP001390339">
    <property type="component" value="Unassembled WGS sequence"/>
</dbReference>
<sequence>MRGLFSLALGLRLLVVLDVLARLGHDVARLGAADGQVLLDEAVAPHHHVDGPAEEAHEVHEDGALGAAGEGDVDGPEGLAGDAEGVDAQGGGDVAEGAVGLALAAVLVEGDGVVERVADLGQQLELGVGRPDGVEVVAGQRRRHGEARQGVAVAHPEPDARRRGEPVDVAPEQLAVALLAGLLRRHEQERLVLAGHQLVAWGALEQLV</sequence>
<accession>A0ABR2JBB4</accession>
<feature type="chain" id="PRO_5045207601" description="Secreted protein" evidence="2">
    <location>
        <begin position="22"/>
        <end position="208"/>
    </location>
</feature>
<organism evidence="3 4">
    <name type="scientific">Apiospora arundinis</name>
    <dbReference type="NCBI Taxonomy" id="335852"/>
    <lineage>
        <taxon>Eukaryota</taxon>
        <taxon>Fungi</taxon>
        <taxon>Dikarya</taxon>
        <taxon>Ascomycota</taxon>
        <taxon>Pezizomycotina</taxon>
        <taxon>Sordariomycetes</taxon>
        <taxon>Xylariomycetidae</taxon>
        <taxon>Amphisphaeriales</taxon>
        <taxon>Apiosporaceae</taxon>
        <taxon>Apiospora</taxon>
    </lineage>
</organism>
<proteinExistence type="predicted"/>
<feature type="signal peptide" evidence="2">
    <location>
        <begin position="1"/>
        <end position="21"/>
    </location>
</feature>
<evidence type="ECO:0000313" key="4">
    <source>
        <dbReference type="Proteomes" id="UP001390339"/>
    </source>
</evidence>
<evidence type="ECO:0008006" key="5">
    <source>
        <dbReference type="Google" id="ProtNLM"/>
    </source>
</evidence>
<feature type="compositionally biased region" description="Basic and acidic residues" evidence="1">
    <location>
        <begin position="156"/>
        <end position="166"/>
    </location>
</feature>
<keyword evidence="2" id="KW-0732">Signal</keyword>
<name>A0ABR2JBB4_9PEZI</name>
<keyword evidence="4" id="KW-1185">Reference proteome</keyword>